<name>A0A2G5B1H4_COERN</name>
<evidence type="ECO:0000256" key="1">
    <source>
        <dbReference type="SAM" id="MobiDB-lite"/>
    </source>
</evidence>
<keyword evidence="4" id="KW-1185">Reference proteome</keyword>
<dbReference type="STRING" id="763665.A0A2G5B1H4"/>
<feature type="domain" description="TUG ubiquitin-like" evidence="2">
    <location>
        <begin position="8"/>
        <end position="72"/>
    </location>
</feature>
<dbReference type="Pfam" id="PF11470">
    <property type="entry name" value="TUG-UBL1"/>
    <property type="match status" value="1"/>
</dbReference>
<dbReference type="Gene3D" id="3.10.20.90">
    <property type="entry name" value="Phosphatidylinositol 3-kinase Catalytic Subunit, Chain A, domain 1"/>
    <property type="match status" value="1"/>
</dbReference>
<dbReference type="GO" id="GO:0005737">
    <property type="term" value="C:cytoplasm"/>
    <property type="evidence" value="ECO:0007669"/>
    <property type="project" value="TreeGrafter"/>
</dbReference>
<dbReference type="InterPro" id="IPR021569">
    <property type="entry name" value="TUG-UBL1"/>
</dbReference>
<proteinExistence type="predicted"/>
<evidence type="ECO:0000313" key="4">
    <source>
        <dbReference type="Proteomes" id="UP000242474"/>
    </source>
</evidence>
<reference evidence="3 4" key="1">
    <citation type="journal article" date="2015" name="Genome Biol. Evol.">
        <title>Phylogenomic analyses indicate that early fungi evolved digesting cell walls of algal ancestors of land plants.</title>
        <authorList>
            <person name="Chang Y."/>
            <person name="Wang S."/>
            <person name="Sekimoto S."/>
            <person name="Aerts A.L."/>
            <person name="Choi C."/>
            <person name="Clum A."/>
            <person name="LaButti K.M."/>
            <person name="Lindquist E.A."/>
            <person name="Yee Ngan C."/>
            <person name="Ohm R.A."/>
            <person name="Salamov A.A."/>
            <person name="Grigoriev I.V."/>
            <person name="Spatafora J.W."/>
            <person name="Berbee M.L."/>
        </authorList>
    </citation>
    <scope>NUCLEOTIDE SEQUENCE [LARGE SCALE GENOMIC DNA]</scope>
    <source>
        <strain evidence="3 4">NRRL 1564</strain>
    </source>
</reference>
<feature type="region of interest" description="Disordered" evidence="1">
    <location>
        <begin position="257"/>
        <end position="283"/>
    </location>
</feature>
<dbReference type="EMBL" id="KZ303562">
    <property type="protein sequence ID" value="PIA12863.1"/>
    <property type="molecule type" value="Genomic_DNA"/>
</dbReference>
<gene>
    <name evidence="3" type="ORF">COEREDRAFT_83855</name>
</gene>
<evidence type="ECO:0000313" key="3">
    <source>
        <dbReference type="EMBL" id="PIA12863.1"/>
    </source>
</evidence>
<dbReference type="SUPFAM" id="SSF54236">
    <property type="entry name" value="Ubiquitin-like"/>
    <property type="match status" value="2"/>
</dbReference>
<organism evidence="3 4">
    <name type="scientific">Coemansia reversa (strain ATCC 12441 / NRRL 1564)</name>
    <dbReference type="NCBI Taxonomy" id="763665"/>
    <lineage>
        <taxon>Eukaryota</taxon>
        <taxon>Fungi</taxon>
        <taxon>Fungi incertae sedis</taxon>
        <taxon>Zoopagomycota</taxon>
        <taxon>Kickxellomycotina</taxon>
        <taxon>Kickxellomycetes</taxon>
        <taxon>Kickxellales</taxon>
        <taxon>Kickxellaceae</taxon>
        <taxon>Coemansia</taxon>
    </lineage>
</organism>
<dbReference type="AlphaFoldDB" id="A0A2G5B1H4"/>
<dbReference type="GO" id="GO:0006886">
    <property type="term" value="P:intracellular protein transport"/>
    <property type="evidence" value="ECO:0007669"/>
    <property type="project" value="TreeGrafter"/>
</dbReference>
<dbReference type="PANTHER" id="PTHR46467">
    <property type="entry name" value="TETHER CONTAINING UBX DOMAIN FOR GLUT4"/>
    <property type="match status" value="1"/>
</dbReference>
<protein>
    <recommendedName>
        <fullName evidence="2">TUG ubiquitin-like domain-containing protein</fullName>
    </recommendedName>
</protein>
<dbReference type="PANTHER" id="PTHR46467:SF1">
    <property type="entry name" value="TETHER CONTAINING UBX DOMAIN FOR GLUT4"/>
    <property type="match status" value="1"/>
</dbReference>
<dbReference type="GO" id="GO:0005634">
    <property type="term" value="C:nucleus"/>
    <property type="evidence" value="ECO:0007669"/>
    <property type="project" value="TreeGrafter"/>
</dbReference>
<dbReference type="Proteomes" id="UP000242474">
    <property type="component" value="Unassembled WGS sequence"/>
</dbReference>
<dbReference type="GO" id="GO:0012506">
    <property type="term" value="C:vesicle membrane"/>
    <property type="evidence" value="ECO:0007669"/>
    <property type="project" value="TreeGrafter"/>
</dbReference>
<evidence type="ECO:0000259" key="2">
    <source>
        <dbReference type="Pfam" id="PF11470"/>
    </source>
</evidence>
<feature type="non-terminal residue" evidence="3">
    <location>
        <position position="416"/>
    </location>
</feature>
<dbReference type="OrthoDB" id="440781at2759"/>
<dbReference type="InterPro" id="IPR029071">
    <property type="entry name" value="Ubiquitin-like_domsf"/>
</dbReference>
<accession>A0A2G5B1H4</accession>
<sequence length="416" mass="45608">MPVFTVLSTSGRTITVRPSPSDTLQSIVVSVCKQLPNSANPEDYTLLYNKKTLSLPTPIRLANLPQGARLQLCLVNSKATGKNAQKVDASVKVALQIVGAGRIINEFATTSTLWDILLKAELDSGRTLNLTTRRCQTEKLVADYMPKNITGFMQNLYSGAKYGYQSANGDGEMSNTHQSTPVNDTVAYQQPILLLLNKEFSTNDALQSTTLRSLGFAGGGNVMIRLSFKDTQIDTAEFQKMADASLCVSAQTPTTPVDIGKIEEEQSQPLEPKKSKDSNTAGISTMPLRSEQVVANNTASNQHNGISSSLDKQQIRVFDTSATTVSPAQRLASLDTSEVSSDDAKLLLSIQRTRQAESERGFKSRLVQEAEEKKRKEQFNQSHPKTVIRFRFPDQVQIQATFLSTDCVSKIFVFIA</sequence>